<organism evidence="2 3">
    <name type="scientific">Iris pallida</name>
    <name type="common">Sweet iris</name>
    <dbReference type="NCBI Taxonomy" id="29817"/>
    <lineage>
        <taxon>Eukaryota</taxon>
        <taxon>Viridiplantae</taxon>
        <taxon>Streptophyta</taxon>
        <taxon>Embryophyta</taxon>
        <taxon>Tracheophyta</taxon>
        <taxon>Spermatophyta</taxon>
        <taxon>Magnoliopsida</taxon>
        <taxon>Liliopsida</taxon>
        <taxon>Asparagales</taxon>
        <taxon>Iridaceae</taxon>
        <taxon>Iridoideae</taxon>
        <taxon>Irideae</taxon>
        <taxon>Iris</taxon>
    </lineage>
</organism>
<proteinExistence type="predicted"/>
<name>A0AAX6I9M7_IRIPA</name>
<evidence type="ECO:0000313" key="3">
    <source>
        <dbReference type="Proteomes" id="UP001140949"/>
    </source>
</evidence>
<reference evidence="2" key="2">
    <citation type="submission" date="2023-04" db="EMBL/GenBank/DDBJ databases">
        <authorList>
            <person name="Bruccoleri R.E."/>
            <person name="Oakeley E.J."/>
            <person name="Faust A.-M."/>
            <person name="Dessus-Babus S."/>
            <person name="Altorfer M."/>
            <person name="Burckhardt D."/>
            <person name="Oertli M."/>
            <person name="Naumann U."/>
            <person name="Petersen F."/>
            <person name="Wong J."/>
        </authorList>
    </citation>
    <scope>NUCLEOTIDE SEQUENCE</scope>
    <source>
        <strain evidence="2">GSM-AAB239-AS_SAM_17_03QT</strain>
        <tissue evidence="2">Leaf</tissue>
    </source>
</reference>
<keyword evidence="3" id="KW-1185">Reference proteome</keyword>
<feature type="region of interest" description="Disordered" evidence="1">
    <location>
        <begin position="1"/>
        <end position="25"/>
    </location>
</feature>
<comment type="caution">
    <text evidence="2">The sequence shown here is derived from an EMBL/GenBank/DDBJ whole genome shotgun (WGS) entry which is preliminary data.</text>
</comment>
<dbReference type="Proteomes" id="UP001140949">
    <property type="component" value="Unassembled WGS sequence"/>
</dbReference>
<evidence type="ECO:0000256" key="1">
    <source>
        <dbReference type="SAM" id="MobiDB-lite"/>
    </source>
</evidence>
<evidence type="ECO:0000313" key="2">
    <source>
        <dbReference type="EMBL" id="KAJ6849464.1"/>
    </source>
</evidence>
<gene>
    <name evidence="2" type="ORF">M6B38_269550</name>
</gene>
<dbReference type="EMBL" id="JANAVB010003535">
    <property type="protein sequence ID" value="KAJ6849464.1"/>
    <property type="molecule type" value="Genomic_DNA"/>
</dbReference>
<feature type="compositionally biased region" description="Polar residues" evidence="1">
    <location>
        <begin position="1"/>
        <end position="11"/>
    </location>
</feature>
<sequence length="172" mass="18865">MKKNLAVTSRTTAKHDKEENCNDDDGLSSLSLDPIHGISGITLDDLDQELFESDMGVEAPSAAVARGEPQIENYDRAAIGERVEPDGTALAMNVDGAVSSLAENASRAEKNEMLLDRELEGGGTEADELGDLWRWLWDVEDSSMELQVEGMEEGCDQHQVEYMASWLLSDVF</sequence>
<dbReference type="AlphaFoldDB" id="A0AAX6I9M7"/>
<accession>A0AAX6I9M7</accession>
<reference evidence="2" key="1">
    <citation type="journal article" date="2023" name="GigaByte">
        <title>Genome assembly of the bearded iris, Iris pallida Lam.</title>
        <authorList>
            <person name="Bruccoleri R.E."/>
            <person name="Oakeley E.J."/>
            <person name="Faust A.M.E."/>
            <person name="Altorfer M."/>
            <person name="Dessus-Babus S."/>
            <person name="Burckhardt D."/>
            <person name="Oertli M."/>
            <person name="Naumann U."/>
            <person name="Petersen F."/>
            <person name="Wong J."/>
        </authorList>
    </citation>
    <scope>NUCLEOTIDE SEQUENCE</scope>
    <source>
        <strain evidence="2">GSM-AAB239-AS_SAM_17_03QT</strain>
    </source>
</reference>
<protein>
    <submittedName>
        <fullName evidence="2">Myb-related protein P-like</fullName>
    </submittedName>
</protein>